<dbReference type="InterPro" id="IPR008972">
    <property type="entry name" value="Cupredoxin"/>
</dbReference>
<feature type="domain" description="Phytocyanin" evidence="1">
    <location>
        <begin position="1"/>
        <end position="87"/>
    </location>
</feature>
<dbReference type="Proteomes" id="UP000516437">
    <property type="component" value="Chromosome 4"/>
</dbReference>
<dbReference type="SUPFAM" id="SSF49503">
    <property type="entry name" value="Cupredoxins"/>
    <property type="match status" value="1"/>
</dbReference>
<evidence type="ECO:0000259" key="1">
    <source>
        <dbReference type="PROSITE" id="PS51485"/>
    </source>
</evidence>
<dbReference type="PROSITE" id="PS51485">
    <property type="entry name" value="PHYTOCYANIN"/>
    <property type="match status" value="1"/>
</dbReference>
<dbReference type="InterPro" id="IPR039391">
    <property type="entry name" value="Phytocyanin-like"/>
</dbReference>
<keyword evidence="3" id="KW-1185">Reference proteome</keyword>
<organism evidence="2 3">
    <name type="scientific">Morella rubra</name>
    <name type="common">Chinese bayberry</name>
    <dbReference type="NCBI Taxonomy" id="262757"/>
    <lineage>
        <taxon>Eukaryota</taxon>
        <taxon>Viridiplantae</taxon>
        <taxon>Streptophyta</taxon>
        <taxon>Embryophyta</taxon>
        <taxon>Tracheophyta</taxon>
        <taxon>Spermatophyta</taxon>
        <taxon>Magnoliopsida</taxon>
        <taxon>eudicotyledons</taxon>
        <taxon>Gunneridae</taxon>
        <taxon>Pentapetalae</taxon>
        <taxon>rosids</taxon>
        <taxon>fabids</taxon>
        <taxon>Fagales</taxon>
        <taxon>Myricaceae</taxon>
        <taxon>Morella</taxon>
    </lineage>
</organism>
<evidence type="ECO:0000313" key="3">
    <source>
        <dbReference type="Proteomes" id="UP000516437"/>
    </source>
</evidence>
<dbReference type="PANTHER" id="PTHR33021">
    <property type="entry name" value="BLUE COPPER PROTEIN"/>
    <property type="match status" value="1"/>
</dbReference>
<sequence length="122" mass="13826">MACVIRILKSTYCSVIPSVFKYPDKTHNVIPVNSSGFQQCALPTGRKSLRSGSDVITLRRSGKKWYIGGVTGHCEIRNQKLFAMTELPHYGLRHLRQLQLHHQGQALHLYTMGGWWLFSASL</sequence>
<proteinExistence type="predicted"/>
<dbReference type="AlphaFoldDB" id="A0A6A1VW17"/>
<dbReference type="OrthoDB" id="687943at2759"/>
<dbReference type="EMBL" id="RXIC02000022">
    <property type="protein sequence ID" value="KAB1217131.1"/>
    <property type="molecule type" value="Genomic_DNA"/>
</dbReference>
<dbReference type="GO" id="GO:0005886">
    <property type="term" value="C:plasma membrane"/>
    <property type="evidence" value="ECO:0007669"/>
    <property type="project" value="TreeGrafter"/>
</dbReference>
<reference evidence="2 3" key="1">
    <citation type="journal article" date="2019" name="Plant Biotechnol. J.">
        <title>The red bayberry genome and genetic basis of sex determination.</title>
        <authorList>
            <person name="Jia H.M."/>
            <person name="Jia H.J."/>
            <person name="Cai Q.L."/>
            <person name="Wang Y."/>
            <person name="Zhao H.B."/>
            <person name="Yang W.F."/>
            <person name="Wang G.Y."/>
            <person name="Li Y.H."/>
            <person name="Zhan D.L."/>
            <person name="Shen Y.T."/>
            <person name="Niu Q.F."/>
            <person name="Chang L."/>
            <person name="Qiu J."/>
            <person name="Zhao L."/>
            <person name="Xie H.B."/>
            <person name="Fu W.Y."/>
            <person name="Jin J."/>
            <person name="Li X.W."/>
            <person name="Jiao Y."/>
            <person name="Zhou C.C."/>
            <person name="Tu T."/>
            <person name="Chai C.Y."/>
            <person name="Gao J.L."/>
            <person name="Fan L.J."/>
            <person name="van de Weg E."/>
            <person name="Wang J.Y."/>
            <person name="Gao Z.S."/>
        </authorList>
    </citation>
    <scope>NUCLEOTIDE SEQUENCE [LARGE SCALE GENOMIC DNA]</scope>
    <source>
        <tissue evidence="2">Leaves</tissue>
    </source>
</reference>
<comment type="caution">
    <text evidence="2">The sequence shown here is derived from an EMBL/GenBank/DDBJ whole genome shotgun (WGS) entry which is preliminary data.</text>
</comment>
<dbReference type="PANTHER" id="PTHR33021:SF533">
    <property type="entry name" value="PHYTOCYANIN DOMAIN-CONTAINING PROTEIN"/>
    <property type="match status" value="1"/>
</dbReference>
<name>A0A6A1VW17_9ROSI</name>
<dbReference type="Pfam" id="PF02298">
    <property type="entry name" value="Cu_bind_like"/>
    <property type="match status" value="1"/>
</dbReference>
<dbReference type="Gene3D" id="2.60.40.420">
    <property type="entry name" value="Cupredoxins - blue copper proteins"/>
    <property type="match status" value="1"/>
</dbReference>
<dbReference type="InterPro" id="IPR003245">
    <property type="entry name" value="Phytocyanin_dom"/>
</dbReference>
<gene>
    <name evidence="2" type="ORF">CJ030_MR4G021190</name>
</gene>
<dbReference type="GO" id="GO:0009055">
    <property type="term" value="F:electron transfer activity"/>
    <property type="evidence" value="ECO:0007669"/>
    <property type="project" value="InterPro"/>
</dbReference>
<accession>A0A6A1VW17</accession>
<protein>
    <submittedName>
        <fullName evidence="2">Basic blue protein</fullName>
    </submittedName>
</protein>
<evidence type="ECO:0000313" key="2">
    <source>
        <dbReference type="EMBL" id="KAB1217131.1"/>
    </source>
</evidence>